<dbReference type="GO" id="GO:0004312">
    <property type="term" value="F:fatty acid synthase activity"/>
    <property type="evidence" value="ECO:0007669"/>
    <property type="project" value="TreeGrafter"/>
</dbReference>
<dbReference type="InterPro" id="IPR013968">
    <property type="entry name" value="PKS_KR"/>
</dbReference>
<dbReference type="SUPFAM" id="SSF51735">
    <property type="entry name" value="NAD(P)-binding Rossmann-fold domains"/>
    <property type="match status" value="1"/>
</dbReference>
<dbReference type="InterPro" id="IPR014030">
    <property type="entry name" value="Ketoacyl_synth_N"/>
</dbReference>
<dbReference type="PROSITE" id="PS00606">
    <property type="entry name" value="KS3_1"/>
    <property type="match status" value="1"/>
</dbReference>
<dbReference type="PANTHER" id="PTHR43775:SF37">
    <property type="entry name" value="SI:DKEY-61P9.11"/>
    <property type="match status" value="1"/>
</dbReference>
<dbReference type="InterPro" id="IPR057326">
    <property type="entry name" value="KR_dom"/>
</dbReference>
<evidence type="ECO:0000259" key="5">
    <source>
        <dbReference type="PROSITE" id="PS52004"/>
    </source>
</evidence>
<dbReference type="GO" id="GO:0004315">
    <property type="term" value="F:3-oxoacyl-[acyl-carrier-protein] synthase activity"/>
    <property type="evidence" value="ECO:0007669"/>
    <property type="project" value="InterPro"/>
</dbReference>
<dbReference type="STRING" id="37658.SAMN05661086_01295"/>
<protein>
    <submittedName>
        <fullName evidence="6">Phosphopantetheine attachment site</fullName>
    </submittedName>
</protein>
<dbReference type="SMART" id="SM00825">
    <property type="entry name" value="PKS_KS"/>
    <property type="match status" value="2"/>
</dbReference>
<dbReference type="GO" id="GO:0031177">
    <property type="term" value="F:phosphopantetheine binding"/>
    <property type="evidence" value="ECO:0007669"/>
    <property type="project" value="InterPro"/>
</dbReference>
<dbReference type="GO" id="GO:0006633">
    <property type="term" value="P:fatty acid biosynthetic process"/>
    <property type="evidence" value="ECO:0007669"/>
    <property type="project" value="InterPro"/>
</dbReference>
<dbReference type="PANTHER" id="PTHR43775">
    <property type="entry name" value="FATTY ACID SYNTHASE"/>
    <property type="match status" value="1"/>
</dbReference>
<dbReference type="PROSITE" id="PS52004">
    <property type="entry name" value="KS3_2"/>
    <property type="match status" value="2"/>
</dbReference>
<dbReference type="CDD" id="cd08953">
    <property type="entry name" value="KR_2_SDR_x"/>
    <property type="match status" value="1"/>
</dbReference>
<gene>
    <name evidence="6" type="ORF">SAMN05661086_01295</name>
</gene>
<name>A0A1I6IZM5_9FIRM</name>
<keyword evidence="7" id="KW-1185">Reference proteome</keyword>
<evidence type="ECO:0000259" key="4">
    <source>
        <dbReference type="PROSITE" id="PS50075"/>
    </source>
</evidence>
<dbReference type="EMBL" id="FOYZ01000004">
    <property type="protein sequence ID" value="SFR72206.1"/>
    <property type="molecule type" value="Genomic_DNA"/>
</dbReference>
<dbReference type="InterPro" id="IPR016039">
    <property type="entry name" value="Thiolase-like"/>
</dbReference>
<evidence type="ECO:0000313" key="6">
    <source>
        <dbReference type="EMBL" id="SFR72206.1"/>
    </source>
</evidence>
<dbReference type="Gene3D" id="3.30.70.3290">
    <property type="match status" value="1"/>
</dbReference>
<dbReference type="PROSITE" id="PS50075">
    <property type="entry name" value="CARRIER"/>
    <property type="match status" value="2"/>
</dbReference>
<dbReference type="InterPro" id="IPR036291">
    <property type="entry name" value="NAD(P)-bd_dom_sf"/>
</dbReference>
<evidence type="ECO:0000313" key="7">
    <source>
        <dbReference type="Proteomes" id="UP000199659"/>
    </source>
</evidence>
<evidence type="ECO:0000256" key="2">
    <source>
        <dbReference type="ARBA" id="ARBA00022553"/>
    </source>
</evidence>
<keyword evidence="2" id="KW-0597">Phosphoprotein</keyword>
<dbReference type="SMART" id="SM00823">
    <property type="entry name" value="PKS_PP"/>
    <property type="match status" value="2"/>
</dbReference>
<evidence type="ECO:0000256" key="1">
    <source>
        <dbReference type="ARBA" id="ARBA00022450"/>
    </source>
</evidence>
<dbReference type="GO" id="GO:0005737">
    <property type="term" value="C:cytoplasm"/>
    <property type="evidence" value="ECO:0007669"/>
    <property type="project" value="TreeGrafter"/>
</dbReference>
<sequence>MRKNNRGRGTDIAIVGMACQFPKAKDYNEFWDNIIKGKDCIEEIKRWNNNQFYSENYDDNKSISKWMGHLDDIQMFDNNFFNISPKEANEMDPQQRILLENTWKCIEDSGISLKCLQKNITSVYVSALNLNSYFDLLNKENVGVFTGNGNYPFMLSNRISYFFDLKGDSKVIDTGCSGALIATYDAQRSLINKDSDYALVESINICIEPLKYIIWSKNRMLSGDGRCKTFDKDANGFVMGEGVGVLLLQRLDDAIRDNNHIYGVIKGCAVGHGGHANTITSPSVEIQKSVIRKAYQDAQCSVEDVTYIETHGTGTSLGDPIEIEALKQVFREDTEKKQYCELGSVKTNIGHLLNAAGMASIIKVLLMFKYKKIPPLINFKMLNPMIEFDESSFFISTDTKDWKCEEKARLAGITAIGLGGSNSHLVIQEYVAKTMDEKTELINEYPFILSAKTENSLEKIKDKWLKFIKNNGVESLALKDICMTQLLGRENFKYRVGGMVSTIEDISNMLERHDNTPISDDADLECMFIARNIKLTSFSVNSSLFKEHQVFNRLEMILKMTEEISTNYKRRKDFYNGTWKEIYVNLNNFILQYSVISGLKELGVRMDQTTGEGTGVWISLALSEILSVNQILCYLLDQIKLSQLKPVCGNMTFYDPINQNLIKPFCFNASYLHDLLHKAELPDEAFLHYSCKAKLLYENQFTFRKYADEWNDVIDVYGSSIKEIIYNSHSSYWNEDNIQEKKFLFVLIIASSLIKLNKKWNISEDYMIDNEKFNDLIHLLNSHKLSRLELITLLFGKQEDYEKIVKTCLDKRGFEKNILSEREDYKYLFKFSKKEKVWENFEDWLIKVLKEDFTPIQNDLLNIEFVVEEQEENVSLTRNYKSVKIRLDHSLRYEIDKCCVQLWLTGQSIKWDVYYRKTDYKKVSLPVYSFEQKKFWAENQSICNVNSNDLLQENSNCTIELGKNIEREPVFVHKEWEKKPYYQNVNRKESVIIVATEDTLELAKLIQKQMKLSHIILYSNNEFVGVQNLSDNLGEGIIDVTGCGTTLIEEKKWIAVIQAALNTAVIKRKEMRFLCISKGLEIFQNSKINMAGAIHAGLFRMIQNEYKGTSSCHVDFAENDLAKEMAPLIIKEYFNDSRVCQVCYRNKERFQSYFNEISLKNEQRLHFNREHALWITGGTRGIGYLAAIHFAKNYGVQKFVLTGREEIPPKNQWSLYGNTPIGKKIAAIKELEQLGAQVITLATELTDNRALRTSLEEVKKQFGFIGGVIHCAGITDERNPAFIRKNVDEIQLVLNPKVQGTENLFQVLKDEPLQFFVLYSSVSAAIPSLSSGQSDYAMANTYLDYFACSHYKKCAVVSIQWPSWSMSGMGEVKNKAYLETGLLSHTNNEGLYLLDKIISQKISNLETPVIMPAYVNFDKWKLKKLLNREALHMADNVLVNELSSFISKIFMEELSLEAQDIDYDIMFQELGVDSIILAQIVKRMENSLEGIAIDPAVILEYPNIRQLSEFLLETYPDKIKTALTSCNKKNQVKQETDGDLEKLICNIIAEELGVEKEDIDVNEMFENMGIDSIFLQQIIKRFDRELQGIKLAPDVFFEYRTIKELADYLSTNYEDSLGKKIEKQVIMPKEESAIVKSSSRCNKKVAVIGMACHFPDAPDIQTYWSNLVSKKDSICIIPKERFDWEKRYYPNEFKKGNIISKWGGFLKDIEYFDAEYFKVKESLAKNMDPLQRQWLEVSVEALADAGYSKKQVWGQDIGVFCGARVSTFHNKIKQDTSDTIVGIGQNFIATHLSHFLNLKGPNMVIDTACSSSLTAIHLAAQSILSGESDMAFAGGVEILEESIYELLSAAKILSPDGRCKTFDANANGIGIGEGCGVLILKELNRAIDDNNKIYGVIDGSALNNDGNTMGITTPSPEQQRELIQKAIKNAKIDPTTISYVETHGTGTLIGDPIELKGLNTVFKSYTDEKHFCGVGSVKSNIGHLLSASGAASIIKVLLSIINSQLPATINCDNPNTRFAFEDSSLYIVHNQVAWNERNNVLRAGISGFGLGGDNAHIIVSNEGIPKQNIATMQSLGEKITFNRKRFWIDEETEIIRKESSNIQSELNPFSDFFGFKRVN</sequence>
<dbReference type="Gene3D" id="3.40.50.720">
    <property type="entry name" value="NAD(P)-binding Rossmann-like Domain"/>
    <property type="match status" value="1"/>
</dbReference>
<feature type="domain" description="Carrier" evidence="4">
    <location>
        <begin position="1535"/>
        <end position="1613"/>
    </location>
</feature>
<dbReference type="Pfam" id="PF02801">
    <property type="entry name" value="Ketoacyl-synt_C"/>
    <property type="match status" value="2"/>
</dbReference>
<dbReference type="Gene3D" id="1.10.1240.100">
    <property type="match status" value="1"/>
</dbReference>
<feature type="domain" description="Carrier" evidence="4">
    <location>
        <begin position="1437"/>
        <end position="1515"/>
    </location>
</feature>
<dbReference type="Proteomes" id="UP000199659">
    <property type="component" value="Unassembled WGS sequence"/>
</dbReference>
<dbReference type="InterPro" id="IPR009081">
    <property type="entry name" value="PP-bd_ACP"/>
</dbReference>
<dbReference type="InterPro" id="IPR020841">
    <property type="entry name" value="PKS_Beta-ketoAc_synthase_dom"/>
</dbReference>
<organism evidence="6 7">
    <name type="scientific">Anaeromicropila populeti</name>
    <dbReference type="NCBI Taxonomy" id="37658"/>
    <lineage>
        <taxon>Bacteria</taxon>
        <taxon>Bacillati</taxon>
        <taxon>Bacillota</taxon>
        <taxon>Clostridia</taxon>
        <taxon>Lachnospirales</taxon>
        <taxon>Lachnospiraceae</taxon>
        <taxon>Anaeromicropila</taxon>
    </lineage>
</organism>
<reference evidence="6 7" key="1">
    <citation type="submission" date="2016-10" db="EMBL/GenBank/DDBJ databases">
        <authorList>
            <person name="de Groot N.N."/>
        </authorList>
    </citation>
    <scope>NUCLEOTIDE SEQUENCE [LARGE SCALE GENOMIC DNA]</scope>
    <source>
        <strain evidence="6 7">743A</strain>
    </source>
</reference>
<dbReference type="CDD" id="cd00833">
    <property type="entry name" value="PKS"/>
    <property type="match status" value="2"/>
</dbReference>
<dbReference type="InterPro" id="IPR006162">
    <property type="entry name" value="Ppantetheine_attach_site"/>
</dbReference>
<dbReference type="Pfam" id="PF00550">
    <property type="entry name" value="PP-binding"/>
    <property type="match status" value="2"/>
</dbReference>
<accession>A0A1I6IZM5</accession>
<dbReference type="Pfam" id="PF08659">
    <property type="entry name" value="KR"/>
    <property type="match status" value="1"/>
</dbReference>
<dbReference type="GO" id="GO:0071770">
    <property type="term" value="P:DIM/DIP cell wall layer assembly"/>
    <property type="evidence" value="ECO:0007669"/>
    <property type="project" value="TreeGrafter"/>
</dbReference>
<dbReference type="InterPro" id="IPR014031">
    <property type="entry name" value="Ketoacyl_synth_C"/>
</dbReference>
<proteinExistence type="predicted"/>
<dbReference type="Pfam" id="PF00109">
    <property type="entry name" value="ketoacyl-synt"/>
    <property type="match status" value="2"/>
</dbReference>
<feature type="domain" description="Ketosynthase family 3 (KS3)" evidence="5">
    <location>
        <begin position="9"/>
        <end position="429"/>
    </location>
</feature>
<dbReference type="RefSeq" id="WP_177214582.1">
    <property type="nucleotide sequence ID" value="NZ_FOYZ01000004.1"/>
</dbReference>
<dbReference type="Gene3D" id="1.10.1200.10">
    <property type="entry name" value="ACP-like"/>
    <property type="match status" value="2"/>
</dbReference>
<dbReference type="SUPFAM" id="SSF47336">
    <property type="entry name" value="ACP-like"/>
    <property type="match status" value="2"/>
</dbReference>
<dbReference type="InterPro" id="IPR050091">
    <property type="entry name" value="PKS_NRPS_Biosynth_Enz"/>
</dbReference>
<dbReference type="GO" id="GO:0005886">
    <property type="term" value="C:plasma membrane"/>
    <property type="evidence" value="ECO:0007669"/>
    <property type="project" value="TreeGrafter"/>
</dbReference>
<dbReference type="SMART" id="SM01294">
    <property type="entry name" value="PKS_PP_betabranch"/>
    <property type="match status" value="2"/>
</dbReference>
<dbReference type="SMART" id="SM00822">
    <property type="entry name" value="PKS_KR"/>
    <property type="match status" value="1"/>
</dbReference>
<dbReference type="Pfam" id="PF22621">
    <property type="entry name" value="CurL-like_PKS_C"/>
    <property type="match status" value="1"/>
</dbReference>
<dbReference type="SUPFAM" id="SSF53901">
    <property type="entry name" value="Thiolase-like"/>
    <property type="match status" value="2"/>
</dbReference>
<dbReference type="InterPro" id="IPR018201">
    <property type="entry name" value="Ketoacyl_synth_AS"/>
</dbReference>
<keyword evidence="3" id="KW-0808">Transferase</keyword>
<dbReference type="InterPro" id="IPR036736">
    <property type="entry name" value="ACP-like_sf"/>
</dbReference>
<keyword evidence="1" id="KW-0596">Phosphopantetheine</keyword>
<evidence type="ECO:0000256" key="3">
    <source>
        <dbReference type="ARBA" id="ARBA00022679"/>
    </source>
</evidence>
<dbReference type="PROSITE" id="PS00012">
    <property type="entry name" value="PHOSPHOPANTETHEINE"/>
    <property type="match status" value="1"/>
</dbReference>
<dbReference type="InterPro" id="IPR020806">
    <property type="entry name" value="PKS_PP-bd"/>
</dbReference>
<dbReference type="Gene3D" id="3.40.47.10">
    <property type="match status" value="2"/>
</dbReference>
<feature type="domain" description="Ketosynthase family 3 (KS3)" evidence="5">
    <location>
        <begin position="1642"/>
        <end position="2061"/>
    </location>
</feature>